<accession>A0A0C9ZPP0</accession>
<dbReference type="HOGENOM" id="CLU_2027665_0_0_1"/>
<evidence type="ECO:0000313" key="2">
    <source>
        <dbReference type="Proteomes" id="UP000054018"/>
    </source>
</evidence>
<name>A0A0C9ZPP0_9AGAM</name>
<dbReference type="EMBL" id="KN833748">
    <property type="protein sequence ID" value="KIK21728.1"/>
    <property type="molecule type" value="Genomic_DNA"/>
</dbReference>
<protein>
    <submittedName>
        <fullName evidence="1">Uncharacterized protein</fullName>
    </submittedName>
</protein>
<reference evidence="2" key="2">
    <citation type="submission" date="2015-01" db="EMBL/GenBank/DDBJ databases">
        <title>Evolutionary Origins and Diversification of the Mycorrhizal Mutualists.</title>
        <authorList>
            <consortium name="DOE Joint Genome Institute"/>
            <consortium name="Mycorrhizal Genomics Consortium"/>
            <person name="Kohler A."/>
            <person name="Kuo A."/>
            <person name="Nagy L.G."/>
            <person name="Floudas D."/>
            <person name="Copeland A."/>
            <person name="Barry K.W."/>
            <person name="Cichocki N."/>
            <person name="Veneault-Fourrey C."/>
            <person name="LaButti K."/>
            <person name="Lindquist E.A."/>
            <person name="Lipzen A."/>
            <person name="Lundell T."/>
            <person name="Morin E."/>
            <person name="Murat C."/>
            <person name="Riley R."/>
            <person name="Ohm R."/>
            <person name="Sun H."/>
            <person name="Tunlid A."/>
            <person name="Henrissat B."/>
            <person name="Grigoriev I.V."/>
            <person name="Hibbett D.S."/>
            <person name="Martin F."/>
        </authorList>
    </citation>
    <scope>NUCLEOTIDE SEQUENCE [LARGE SCALE GENOMIC DNA]</scope>
    <source>
        <strain evidence="2">441</strain>
    </source>
</reference>
<sequence length="122" mass="13620">MALALHSTDLLVGGSLNMLFGIFNCVRSNDSNLHFCLLELSPPHTTNLVSSMVILVMEIQYVRNRHFPTLSEHRQAELKAIHESNKSTFRDVIACSQVNVPMALQKLFCLNLLNILAPSPMS</sequence>
<reference evidence="1 2" key="1">
    <citation type="submission" date="2014-04" db="EMBL/GenBank/DDBJ databases">
        <authorList>
            <consortium name="DOE Joint Genome Institute"/>
            <person name="Kuo A."/>
            <person name="Kohler A."/>
            <person name="Costa M.D."/>
            <person name="Nagy L.G."/>
            <person name="Floudas D."/>
            <person name="Copeland A."/>
            <person name="Barry K.W."/>
            <person name="Cichocki N."/>
            <person name="Veneault-Fourrey C."/>
            <person name="LaButti K."/>
            <person name="Lindquist E.A."/>
            <person name="Lipzen A."/>
            <person name="Lundell T."/>
            <person name="Morin E."/>
            <person name="Murat C."/>
            <person name="Sun H."/>
            <person name="Tunlid A."/>
            <person name="Henrissat B."/>
            <person name="Grigoriev I.V."/>
            <person name="Hibbett D.S."/>
            <person name="Martin F."/>
            <person name="Nordberg H.P."/>
            <person name="Cantor M.N."/>
            <person name="Hua S.X."/>
        </authorList>
    </citation>
    <scope>NUCLEOTIDE SEQUENCE [LARGE SCALE GENOMIC DNA]</scope>
    <source>
        <strain evidence="1 2">441</strain>
    </source>
</reference>
<evidence type="ECO:0000313" key="1">
    <source>
        <dbReference type="EMBL" id="KIK21728.1"/>
    </source>
</evidence>
<gene>
    <name evidence="1" type="ORF">PISMIDRAFT_12119</name>
</gene>
<organism evidence="1 2">
    <name type="scientific">Pisolithus microcarpus 441</name>
    <dbReference type="NCBI Taxonomy" id="765257"/>
    <lineage>
        <taxon>Eukaryota</taxon>
        <taxon>Fungi</taxon>
        <taxon>Dikarya</taxon>
        <taxon>Basidiomycota</taxon>
        <taxon>Agaricomycotina</taxon>
        <taxon>Agaricomycetes</taxon>
        <taxon>Agaricomycetidae</taxon>
        <taxon>Boletales</taxon>
        <taxon>Sclerodermatineae</taxon>
        <taxon>Pisolithaceae</taxon>
        <taxon>Pisolithus</taxon>
    </lineage>
</organism>
<dbReference type="OrthoDB" id="10496920at2759"/>
<dbReference type="AlphaFoldDB" id="A0A0C9ZPP0"/>
<proteinExistence type="predicted"/>
<dbReference type="Proteomes" id="UP000054018">
    <property type="component" value="Unassembled WGS sequence"/>
</dbReference>
<keyword evidence="2" id="KW-1185">Reference proteome</keyword>